<dbReference type="AlphaFoldDB" id="A0A915XK65"/>
<dbReference type="Proteomes" id="UP001063350">
    <property type="component" value="Chromosome"/>
</dbReference>
<sequence>MFDEMLAGLGQGRWPDLDMLVRRFDVAMTKKLGVVRLPPAFWMSDPKINPNTNHLVWASFVLGDRQRCDLALSALAVEEQVRRATDFDLDDALHRLLAELLALVPDTALGQRLLANVVRMYPDRKDPLQLAGMAGPDVASHNEA</sequence>
<evidence type="ECO:0000313" key="1">
    <source>
        <dbReference type="EMBL" id="BCO07841.1"/>
    </source>
</evidence>
<accession>A0A915XK65</accession>
<reference evidence="1" key="1">
    <citation type="submission" date="2020-12" db="EMBL/GenBank/DDBJ databases">
        <title>Desulfobium dissulfuricans gen. nov., sp. nov., a novel mesophilic, sulfate-reducing bacterium isolated from a deep-sea hydrothermal vent.</title>
        <authorList>
            <person name="Hashimoto Y."/>
            <person name="Tame A."/>
            <person name="Sawayama S."/>
            <person name="Miyazaki J."/>
            <person name="Takai K."/>
            <person name="Nakagawa S."/>
        </authorList>
    </citation>
    <scope>NUCLEOTIDE SEQUENCE</scope>
    <source>
        <strain evidence="1">GF1</strain>
    </source>
</reference>
<dbReference type="RefSeq" id="WP_267927782.1">
    <property type="nucleotide sequence ID" value="NZ_AP024233.1"/>
</dbReference>
<dbReference type="KEGG" id="ddu:GF1_02170"/>
<gene>
    <name evidence="1" type="ORF">GF1_02170</name>
</gene>
<evidence type="ECO:0000313" key="2">
    <source>
        <dbReference type="Proteomes" id="UP001063350"/>
    </source>
</evidence>
<keyword evidence="2" id="KW-1185">Reference proteome</keyword>
<dbReference type="EMBL" id="AP024233">
    <property type="protein sequence ID" value="BCO07841.1"/>
    <property type="molecule type" value="Genomic_DNA"/>
</dbReference>
<proteinExistence type="predicted"/>
<name>A0A915XK65_9BACT</name>
<organism evidence="1 2">
    <name type="scientific">Desulfolithobacter dissulfuricans</name>
    <dbReference type="NCBI Taxonomy" id="2795293"/>
    <lineage>
        <taxon>Bacteria</taxon>
        <taxon>Pseudomonadati</taxon>
        <taxon>Thermodesulfobacteriota</taxon>
        <taxon>Desulfobulbia</taxon>
        <taxon>Desulfobulbales</taxon>
        <taxon>Desulfobulbaceae</taxon>
        <taxon>Desulfolithobacter</taxon>
    </lineage>
</organism>
<protein>
    <submittedName>
        <fullName evidence="1">Uncharacterized protein</fullName>
    </submittedName>
</protein>